<dbReference type="KEGG" id="fax:FUAX_34930"/>
<keyword evidence="3" id="KW-0812">Transmembrane</keyword>
<dbReference type="GO" id="GO:0006508">
    <property type="term" value="P:proteolysis"/>
    <property type="evidence" value="ECO:0007669"/>
    <property type="project" value="InterPro"/>
</dbReference>
<keyword evidence="3" id="KW-1133">Transmembrane helix</keyword>
<dbReference type="RefSeq" id="WP_338392582.1">
    <property type="nucleotide sequence ID" value="NZ_AP025314.1"/>
</dbReference>
<evidence type="ECO:0000256" key="3">
    <source>
        <dbReference type="SAM" id="Phobius"/>
    </source>
</evidence>
<evidence type="ECO:0000259" key="4">
    <source>
        <dbReference type="Pfam" id="PF00561"/>
    </source>
</evidence>
<keyword evidence="6" id="KW-1185">Reference proteome</keyword>
<evidence type="ECO:0000313" key="5">
    <source>
        <dbReference type="EMBL" id="BDD11061.1"/>
    </source>
</evidence>
<dbReference type="PRINTS" id="PR00793">
    <property type="entry name" value="PROAMNOPTASE"/>
</dbReference>
<proteinExistence type="inferred from homology"/>
<dbReference type="PANTHER" id="PTHR43798:SF31">
    <property type="entry name" value="AB HYDROLASE SUPERFAMILY PROTEIN YCLE"/>
    <property type="match status" value="1"/>
</dbReference>
<gene>
    <name evidence="5" type="ORF">FUAX_34930</name>
</gene>
<dbReference type="InterPro" id="IPR050266">
    <property type="entry name" value="AB_hydrolase_sf"/>
</dbReference>
<protein>
    <submittedName>
        <fullName evidence="5">Arylesterase</fullName>
    </submittedName>
</protein>
<dbReference type="AlphaFoldDB" id="A0AAU9CFY2"/>
<dbReference type="Pfam" id="PF00561">
    <property type="entry name" value="Abhydrolase_1"/>
    <property type="match status" value="1"/>
</dbReference>
<reference evidence="5 6" key="1">
    <citation type="submission" date="2021-12" db="EMBL/GenBank/DDBJ databases">
        <title>Genome sequencing of bacteria with rrn-lacking chromosome and rrn-plasmid.</title>
        <authorList>
            <person name="Anda M."/>
            <person name="Iwasaki W."/>
        </authorList>
    </citation>
    <scope>NUCLEOTIDE SEQUENCE [LARGE SCALE GENOMIC DNA]</scope>
    <source>
        <strain evidence="5 6">DSM 100852</strain>
    </source>
</reference>
<keyword evidence="3" id="KW-0472">Membrane</keyword>
<dbReference type="InterPro" id="IPR002410">
    <property type="entry name" value="Peptidase_S33"/>
</dbReference>
<dbReference type="GO" id="GO:0008233">
    <property type="term" value="F:peptidase activity"/>
    <property type="evidence" value="ECO:0007669"/>
    <property type="project" value="InterPro"/>
</dbReference>
<name>A0AAU9CFY2_9BACT</name>
<dbReference type="SUPFAM" id="SSF53474">
    <property type="entry name" value="alpha/beta-Hydrolases"/>
    <property type="match status" value="1"/>
</dbReference>
<evidence type="ECO:0000313" key="6">
    <source>
        <dbReference type="Proteomes" id="UP001348817"/>
    </source>
</evidence>
<dbReference type="Proteomes" id="UP001348817">
    <property type="component" value="Chromosome"/>
</dbReference>
<dbReference type="PANTHER" id="PTHR43798">
    <property type="entry name" value="MONOACYLGLYCEROL LIPASE"/>
    <property type="match status" value="1"/>
</dbReference>
<dbReference type="InterPro" id="IPR000073">
    <property type="entry name" value="AB_hydrolase_1"/>
</dbReference>
<keyword evidence="2" id="KW-0378">Hydrolase</keyword>
<feature type="domain" description="AB hydrolase-1" evidence="4">
    <location>
        <begin position="80"/>
        <end position="339"/>
    </location>
</feature>
<sequence length="355" mass="39514">MKKKKAYIALAVLGILGIAGYFLVSTLFSGPLYSVGELTESPRYAHLLKACDKTDKANHFVLNDDISIYYQKYGEGKPALVIHGGPGIPPSGEWPGLDRLTSSYAMHYYHQRGCGQSTRPFDTFESGNFFENMKLLDENLGIPAQLADIEQIRKKLGTEKITLIGHSFGGFLASLYASEFPDNVEALVLIAPASVLRMPVEGEDLFGTVRSKLPENEKKNFDLYLERFFDFGSLFEKSESELAKLHSEFIPYYQMATGMPVGGHVEGIGGWHQFACYISMGKKHDYSKSLANIKAPTLILHGDKDLSKPESVKLYRENIPGNRFELIRGAGHFIFADRPNELYQTVSEFLSSAGN</sequence>
<evidence type="ECO:0000256" key="1">
    <source>
        <dbReference type="ARBA" id="ARBA00010088"/>
    </source>
</evidence>
<dbReference type="Gene3D" id="3.40.50.1820">
    <property type="entry name" value="alpha/beta hydrolase"/>
    <property type="match status" value="1"/>
</dbReference>
<feature type="transmembrane region" description="Helical" evidence="3">
    <location>
        <begin position="7"/>
        <end position="28"/>
    </location>
</feature>
<dbReference type="InterPro" id="IPR029058">
    <property type="entry name" value="AB_hydrolase_fold"/>
</dbReference>
<evidence type="ECO:0000256" key="2">
    <source>
        <dbReference type="ARBA" id="ARBA00022801"/>
    </source>
</evidence>
<accession>A0AAU9CFY2</accession>
<dbReference type="GO" id="GO:0016020">
    <property type="term" value="C:membrane"/>
    <property type="evidence" value="ECO:0007669"/>
    <property type="project" value="TreeGrafter"/>
</dbReference>
<comment type="similarity">
    <text evidence="1">Belongs to the peptidase S33 family.</text>
</comment>
<dbReference type="EMBL" id="AP025314">
    <property type="protein sequence ID" value="BDD11061.1"/>
    <property type="molecule type" value="Genomic_DNA"/>
</dbReference>
<organism evidence="5 6">
    <name type="scientific">Fulvitalea axinellae</name>
    <dbReference type="NCBI Taxonomy" id="1182444"/>
    <lineage>
        <taxon>Bacteria</taxon>
        <taxon>Pseudomonadati</taxon>
        <taxon>Bacteroidota</taxon>
        <taxon>Cytophagia</taxon>
        <taxon>Cytophagales</taxon>
        <taxon>Persicobacteraceae</taxon>
        <taxon>Fulvitalea</taxon>
    </lineage>
</organism>